<comment type="catalytic activity">
    <reaction evidence="10">
        <text>an alpha-D-Man-(1-&gt;2)-alpha-D-Man-(1-&gt;2)-alpha-D-Man-(1-&gt;3)-[alpha-D-Man-(1-&gt;6)]-beta-D-Man-(1-&gt;4)-beta-D-GlcNAc-(1-&gt;4)-alpha-D-GlcNAc-diphospho-di-trans,poly-cis-dolichol + a di-trans,poly-cis-dolichyl beta-D-mannosyl phosphate = an alpha-D-Man-(1-&gt;2)-alpha-D-Man-(1-&gt;2)-alpha-D-Man-(1-&gt;3)-[alpha-D-Man-(1-&gt;3)-alpha-D-Man-(1-&gt;6)]-beta-D-Man-(1-&gt;4)-beta-D-GlcNAc-(1-&gt;4)-alpha-D-GlcNAc-diphospho-di-trans,poly-cis-dolichol + a di-trans,poly-cis-dolichyl phosphate + H(+)</text>
        <dbReference type="Rhea" id="RHEA:29527"/>
        <dbReference type="Rhea" id="RHEA-COMP:19498"/>
        <dbReference type="Rhea" id="RHEA-COMP:19501"/>
        <dbReference type="Rhea" id="RHEA-COMP:19516"/>
        <dbReference type="Rhea" id="RHEA-COMP:19517"/>
        <dbReference type="ChEBI" id="CHEBI:15378"/>
        <dbReference type="ChEBI" id="CHEBI:57683"/>
        <dbReference type="ChEBI" id="CHEBI:58211"/>
        <dbReference type="ChEBI" id="CHEBI:132515"/>
        <dbReference type="ChEBI" id="CHEBI:132516"/>
        <dbReference type="EC" id="2.4.1.258"/>
    </reaction>
    <physiologicalReaction direction="left-to-right" evidence="10">
        <dbReference type="Rhea" id="RHEA:29528"/>
    </physiologicalReaction>
</comment>
<sequence length="437" mass="50620">MNSNLILVDDGILKMAPPMSKHGKRLIKSVPQKKKIDFATLRTDIPRLIVNPEYSWIVALLLLFLEVAVTAFVIYKIPYTEIDWKAYMQEVEGVLNGTLDYQFLKGDTGPLVYPGGFVYIYSILYAVTQKGTNIFLAQHLFALLYLATLYFVFRLYTRSQIVPPYALIFMCCTSYRIHSIYVLRLFNDPVAIFFLFVALNYFSDDRWNIGCIFFSFAVSIKMNILLFAPGLLFVLLHSIGMKETFYCISLCGIIQLLVGLPFLLTNPVSYISRAFDLGRVFLYEWTVNWRFMPEEIFVSRSFHLCLLLLHLIMLAILAYSWTRKFGIQNSGEKRSLALDNFLFILFVSNFVGITFSRSLHYQFYVWYFFTLPHLLWSTNYNPVLKLFILGVLELCWNTFPSTILSSVLLHACHLVIMANLLYHGCPVPYMKPRKKAP</sequence>
<comment type="pathway">
    <text evidence="2">Protein modification; protein glycosylation.</text>
</comment>
<evidence type="ECO:0000256" key="3">
    <source>
        <dbReference type="ARBA" id="ARBA00011964"/>
    </source>
</evidence>
<dbReference type="Proteomes" id="UP000887013">
    <property type="component" value="Unassembled WGS sequence"/>
</dbReference>
<keyword evidence="13" id="KW-1185">Reference proteome</keyword>
<feature type="transmembrane region" description="Helical" evidence="11">
    <location>
        <begin position="403"/>
        <end position="422"/>
    </location>
</feature>
<dbReference type="PANTHER" id="PTHR12646">
    <property type="entry name" value="NOT56 - RELATED"/>
    <property type="match status" value="1"/>
</dbReference>
<feature type="transmembrane region" description="Helical" evidence="11">
    <location>
        <begin position="379"/>
        <end position="396"/>
    </location>
</feature>
<evidence type="ECO:0000256" key="10">
    <source>
        <dbReference type="ARBA" id="ARBA00049506"/>
    </source>
</evidence>
<dbReference type="Pfam" id="PF05208">
    <property type="entry name" value="ALG3"/>
    <property type="match status" value="1"/>
</dbReference>
<feature type="transmembrane region" description="Helical" evidence="11">
    <location>
        <begin position="111"/>
        <end position="128"/>
    </location>
</feature>
<organism evidence="12 13">
    <name type="scientific">Nephila pilipes</name>
    <name type="common">Giant wood spider</name>
    <name type="synonym">Nephila maculata</name>
    <dbReference type="NCBI Taxonomy" id="299642"/>
    <lineage>
        <taxon>Eukaryota</taxon>
        <taxon>Metazoa</taxon>
        <taxon>Ecdysozoa</taxon>
        <taxon>Arthropoda</taxon>
        <taxon>Chelicerata</taxon>
        <taxon>Arachnida</taxon>
        <taxon>Araneae</taxon>
        <taxon>Araneomorphae</taxon>
        <taxon>Entelegynae</taxon>
        <taxon>Araneoidea</taxon>
        <taxon>Nephilidae</taxon>
        <taxon>Nephila</taxon>
    </lineage>
</organism>
<dbReference type="OrthoDB" id="20028at2759"/>
<evidence type="ECO:0000256" key="5">
    <source>
        <dbReference type="ARBA" id="ARBA00022679"/>
    </source>
</evidence>
<keyword evidence="6 11" id="KW-0812">Transmembrane</keyword>
<dbReference type="EC" id="2.4.1.258" evidence="3"/>
<gene>
    <name evidence="12" type="primary">ALG3</name>
    <name evidence="12" type="ORF">NPIL_664911</name>
</gene>
<keyword evidence="8 11" id="KW-1133">Transmembrane helix</keyword>
<evidence type="ECO:0000256" key="9">
    <source>
        <dbReference type="ARBA" id="ARBA00023136"/>
    </source>
</evidence>
<dbReference type="PANTHER" id="PTHR12646:SF0">
    <property type="entry name" value="DOL-P-MAN:MAN(5)GLCNAC(2)-PP-DOL ALPHA-1,3-MANNOSYLTRANSFERASE"/>
    <property type="match status" value="1"/>
</dbReference>
<feature type="transmembrane region" description="Helical" evidence="11">
    <location>
        <begin position="54"/>
        <end position="75"/>
    </location>
</feature>
<dbReference type="EMBL" id="BMAW01081005">
    <property type="protein sequence ID" value="GFU22353.1"/>
    <property type="molecule type" value="Genomic_DNA"/>
</dbReference>
<comment type="caution">
    <text evidence="12">The sequence shown here is derived from an EMBL/GenBank/DDBJ whole genome shotgun (WGS) entry which is preliminary data.</text>
</comment>
<feature type="transmembrane region" description="Helical" evidence="11">
    <location>
        <begin position="301"/>
        <end position="321"/>
    </location>
</feature>
<comment type="subcellular location">
    <subcellularLocation>
        <location evidence="1">Endoplasmic reticulum membrane</location>
        <topology evidence="1">Multi-pass membrane protein</topology>
    </subcellularLocation>
</comment>
<keyword evidence="9 11" id="KW-0472">Membrane</keyword>
<proteinExistence type="predicted"/>
<evidence type="ECO:0000256" key="8">
    <source>
        <dbReference type="ARBA" id="ARBA00022989"/>
    </source>
</evidence>
<evidence type="ECO:0000256" key="7">
    <source>
        <dbReference type="ARBA" id="ARBA00022824"/>
    </source>
</evidence>
<feature type="transmembrane region" description="Helical" evidence="11">
    <location>
        <begin position="341"/>
        <end position="359"/>
    </location>
</feature>
<protein>
    <recommendedName>
        <fullName evidence="3">dolichyl-P-Man:Man5GlcNAc2-PP-dolichol alpha-1,3-mannosyltransferase</fullName>
        <ecNumber evidence="3">2.4.1.258</ecNumber>
    </recommendedName>
</protein>
<keyword evidence="4" id="KW-0328">Glycosyltransferase</keyword>
<evidence type="ECO:0000313" key="13">
    <source>
        <dbReference type="Proteomes" id="UP000887013"/>
    </source>
</evidence>
<evidence type="ECO:0000256" key="6">
    <source>
        <dbReference type="ARBA" id="ARBA00022692"/>
    </source>
</evidence>
<name>A0A8X6UI04_NEPPI</name>
<evidence type="ECO:0000256" key="2">
    <source>
        <dbReference type="ARBA" id="ARBA00004922"/>
    </source>
</evidence>
<feature type="transmembrane region" description="Helical" evidence="11">
    <location>
        <begin position="207"/>
        <end position="233"/>
    </location>
</feature>
<evidence type="ECO:0000256" key="1">
    <source>
        <dbReference type="ARBA" id="ARBA00004477"/>
    </source>
</evidence>
<keyword evidence="7" id="KW-0256">Endoplasmic reticulum</keyword>
<evidence type="ECO:0000256" key="11">
    <source>
        <dbReference type="SAM" id="Phobius"/>
    </source>
</evidence>
<accession>A0A8X6UI04</accession>
<feature type="transmembrane region" description="Helical" evidence="11">
    <location>
        <begin position="245"/>
        <end position="264"/>
    </location>
</feature>
<dbReference type="AlphaFoldDB" id="A0A8X6UI04"/>
<dbReference type="GO" id="GO:0005789">
    <property type="term" value="C:endoplasmic reticulum membrane"/>
    <property type="evidence" value="ECO:0007669"/>
    <property type="project" value="UniProtKB-SubCell"/>
</dbReference>
<evidence type="ECO:0000313" key="12">
    <source>
        <dbReference type="EMBL" id="GFU22353.1"/>
    </source>
</evidence>
<reference evidence="12" key="1">
    <citation type="submission" date="2020-08" db="EMBL/GenBank/DDBJ databases">
        <title>Multicomponent nature underlies the extraordinary mechanical properties of spider dragline silk.</title>
        <authorList>
            <person name="Kono N."/>
            <person name="Nakamura H."/>
            <person name="Mori M."/>
            <person name="Yoshida Y."/>
            <person name="Ohtoshi R."/>
            <person name="Malay A.D."/>
            <person name="Moran D.A.P."/>
            <person name="Tomita M."/>
            <person name="Numata K."/>
            <person name="Arakawa K."/>
        </authorList>
    </citation>
    <scope>NUCLEOTIDE SEQUENCE</scope>
</reference>
<evidence type="ECO:0000256" key="4">
    <source>
        <dbReference type="ARBA" id="ARBA00022676"/>
    </source>
</evidence>
<feature type="transmembrane region" description="Helical" evidence="11">
    <location>
        <begin position="134"/>
        <end position="153"/>
    </location>
</feature>
<dbReference type="InterPro" id="IPR007873">
    <property type="entry name" value="Glycosyltransferase_ALG3"/>
</dbReference>
<keyword evidence="5" id="KW-0808">Transferase</keyword>
<dbReference type="GO" id="GO:0052925">
    <property type="term" value="F:dol-P-Man:Man(5)GlcNAc(2)-PP-Dol alpha-1,3-mannosyltransferase activity"/>
    <property type="evidence" value="ECO:0007669"/>
    <property type="project" value="UniProtKB-EC"/>
</dbReference>